<dbReference type="Proteomes" id="UP000789525">
    <property type="component" value="Unassembled WGS sequence"/>
</dbReference>
<keyword evidence="2" id="KW-1185">Reference proteome</keyword>
<evidence type="ECO:0000313" key="2">
    <source>
        <dbReference type="Proteomes" id="UP000789525"/>
    </source>
</evidence>
<feature type="non-terminal residue" evidence="1">
    <location>
        <position position="1"/>
    </location>
</feature>
<evidence type="ECO:0000313" key="1">
    <source>
        <dbReference type="EMBL" id="CAG8487811.1"/>
    </source>
</evidence>
<gene>
    <name evidence="1" type="ORF">ACOLOM_LOCUS2256</name>
</gene>
<dbReference type="EMBL" id="CAJVPT010002817">
    <property type="protein sequence ID" value="CAG8487811.1"/>
    <property type="molecule type" value="Genomic_DNA"/>
</dbReference>
<proteinExistence type="predicted"/>
<accession>A0ACA9KSH6</accession>
<comment type="caution">
    <text evidence="1">The sequence shown here is derived from an EMBL/GenBank/DDBJ whole genome shotgun (WGS) entry which is preliminary data.</text>
</comment>
<name>A0ACA9KSH6_9GLOM</name>
<sequence>PKYKTVGSSGSPVHAEQISVICKHEERKNHETQHCSASGTKARARACIKKFSEKNIFDSVEEYLIRGKIAPIERKIYRKANIATFSKHVININLVL</sequence>
<reference evidence="1" key="1">
    <citation type="submission" date="2021-06" db="EMBL/GenBank/DDBJ databases">
        <authorList>
            <person name="Kallberg Y."/>
            <person name="Tangrot J."/>
            <person name="Rosling A."/>
        </authorList>
    </citation>
    <scope>NUCLEOTIDE SEQUENCE</scope>
    <source>
        <strain evidence="1">CL356</strain>
    </source>
</reference>
<organism evidence="1 2">
    <name type="scientific">Acaulospora colombiana</name>
    <dbReference type="NCBI Taxonomy" id="27376"/>
    <lineage>
        <taxon>Eukaryota</taxon>
        <taxon>Fungi</taxon>
        <taxon>Fungi incertae sedis</taxon>
        <taxon>Mucoromycota</taxon>
        <taxon>Glomeromycotina</taxon>
        <taxon>Glomeromycetes</taxon>
        <taxon>Diversisporales</taxon>
        <taxon>Acaulosporaceae</taxon>
        <taxon>Acaulospora</taxon>
    </lineage>
</organism>
<protein>
    <submittedName>
        <fullName evidence="1">10969_t:CDS:1</fullName>
    </submittedName>
</protein>